<dbReference type="Proteomes" id="UP000295717">
    <property type="component" value="Unassembled WGS sequence"/>
</dbReference>
<dbReference type="EMBL" id="SMAO01000010">
    <property type="protein sequence ID" value="TCT19012.1"/>
    <property type="molecule type" value="Genomic_DNA"/>
</dbReference>
<name>A0A4V2V0X9_9GAMM</name>
<protein>
    <recommendedName>
        <fullName evidence="3">Porin-like protein</fullName>
    </recommendedName>
</protein>
<comment type="caution">
    <text evidence="1">The sequence shown here is derived from an EMBL/GenBank/DDBJ whole genome shotgun (WGS) entry which is preliminary data.</text>
</comment>
<keyword evidence="2" id="KW-1185">Reference proteome</keyword>
<dbReference type="AlphaFoldDB" id="A0A4V2V0X9"/>
<evidence type="ECO:0000313" key="2">
    <source>
        <dbReference type="Proteomes" id="UP000295717"/>
    </source>
</evidence>
<accession>A0A4V2V0X9</accession>
<evidence type="ECO:0000313" key="1">
    <source>
        <dbReference type="EMBL" id="TCT19012.1"/>
    </source>
</evidence>
<dbReference type="SUPFAM" id="SSF56935">
    <property type="entry name" value="Porins"/>
    <property type="match status" value="1"/>
</dbReference>
<proteinExistence type="predicted"/>
<sequence length="446" mass="49813">MNRGGLIDPFAVGTCGMTIQATVRGICCRAPINSITVLRRSGLMVSMKRSSAIIRYALTCLFLVFLCLRTAVTPAAALPTGIDLSLNGFGTVALARSTDDSAQFVRDLSQPDGLTRGWHFENDSLLGVQANLSMGPQWQGVLQVVSRYQYDSTFTPEITWGFLRYDPNPVWSLRAGRLGTEFYMLADSRLVGYSYVTVRPPVDFYGTFPFNTVDGLDIAAATPVAGGLLRGKLYAGINQELSPLGRDPDFDMSGSLLEGGYLDFFKGAWQIRLGHSRLRFEHDLPVESFYDRLPTATADELRVAGKWSSFTSFGLTYDGGPLQSQFMLSKTHNDHGTFQDTWAGYLILSYRRGDLTPFIGLSAVKSAPRTLEQPVYPYTDLYQADFHSDQRTTFFGVRWDFMEKMCLKAQVDIVRGTADSIFLYRWETPDWDGSMTVFSLGWDFIF</sequence>
<evidence type="ECO:0008006" key="3">
    <source>
        <dbReference type="Google" id="ProtNLM"/>
    </source>
</evidence>
<gene>
    <name evidence="1" type="ORF">EDC35_11059</name>
</gene>
<organism evidence="1 2">
    <name type="scientific">Thiobaca trueperi</name>
    <dbReference type="NCBI Taxonomy" id="127458"/>
    <lineage>
        <taxon>Bacteria</taxon>
        <taxon>Pseudomonadati</taxon>
        <taxon>Pseudomonadota</taxon>
        <taxon>Gammaproteobacteria</taxon>
        <taxon>Chromatiales</taxon>
        <taxon>Chromatiaceae</taxon>
        <taxon>Thiobaca</taxon>
    </lineage>
</organism>
<reference evidence="1 2" key="1">
    <citation type="submission" date="2019-03" db="EMBL/GenBank/DDBJ databases">
        <title>Genomic Encyclopedia of Type Strains, Phase IV (KMG-IV): sequencing the most valuable type-strain genomes for metagenomic binning, comparative biology and taxonomic classification.</title>
        <authorList>
            <person name="Goeker M."/>
        </authorList>
    </citation>
    <scope>NUCLEOTIDE SEQUENCE [LARGE SCALE GENOMIC DNA]</scope>
    <source>
        <strain evidence="1 2">DSM 13587</strain>
    </source>
</reference>